<protein>
    <recommendedName>
        <fullName evidence="3">Dockerin type 1</fullName>
    </recommendedName>
</protein>
<evidence type="ECO:0000313" key="1">
    <source>
        <dbReference type="EMBL" id="PMD51827.1"/>
    </source>
</evidence>
<gene>
    <name evidence="1" type="ORF">K444DRAFT_574626</name>
</gene>
<sequence length="456" mass="50665">MLEEPVVSVLGRDPTRKHRINANSFQQNAITSINGWQYAAFYTDEINGERKDGCYVNLARRQVSRAGVTNTTRAWQTILFEDYKQIVDDGHNTISIGVCKGDGTIHVAFDHHCDQLRLRISKLDVAGAAPTQAWDASTFTKTQNFLPGIAANDLMKEVTYPRFVNIDDDLLLTYRIGQAGLGSDILYRYSSTTHQYVYLGQYLTGIANSPYINGLDYRQPRLHVSWCYRNFVQVDASASADAHKQQAGPNGPENNYDLNYAFSEDMGEAWKSSDGRVLAVLGSKEAGVGRTIKPDVDGARVFEIPMHSGILNQEGQGVDWEGGFWALNREKVEGEEKWIAYYRDVAGHWTKKIVPSFSQPTETGSRGSICVDRKNNVYLILPGNSDSSLEIMLARKDGECASIKPIWRSEGYDGEPLVDVQRLEVSDVLSVFTRTSRSVGEGKVVVLDFALPGALG</sequence>
<organism evidence="1 2">
    <name type="scientific">Hyaloscypha bicolor E</name>
    <dbReference type="NCBI Taxonomy" id="1095630"/>
    <lineage>
        <taxon>Eukaryota</taxon>
        <taxon>Fungi</taxon>
        <taxon>Dikarya</taxon>
        <taxon>Ascomycota</taxon>
        <taxon>Pezizomycotina</taxon>
        <taxon>Leotiomycetes</taxon>
        <taxon>Helotiales</taxon>
        <taxon>Hyaloscyphaceae</taxon>
        <taxon>Hyaloscypha</taxon>
        <taxon>Hyaloscypha bicolor</taxon>
    </lineage>
</organism>
<keyword evidence="2" id="KW-1185">Reference proteome</keyword>
<dbReference type="RefSeq" id="XP_024728731.1">
    <property type="nucleotide sequence ID" value="XM_024877443.1"/>
</dbReference>
<dbReference type="EMBL" id="KZ613912">
    <property type="protein sequence ID" value="PMD51827.1"/>
    <property type="molecule type" value="Genomic_DNA"/>
</dbReference>
<dbReference type="Proteomes" id="UP000235371">
    <property type="component" value="Unassembled WGS sequence"/>
</dbReference>
<dbReference type="OrthoDB" id="9978204at2759"/>
<dbReference type="InParanoid" id="A0A2J6SM44"/>
<evidence type="ECO:0008006" key="3">
    <source>
        <dbReference type="Google" id="ProtNLM"/>
    </source>
</evidence>
<accession>A0A2J6SM44</accession>
<dbReference type="Pfam" id="PF15892">
    <property type="entry name" value="BNR_4"/>
    <property type="match status" value="1"/>
</dbReference>
<name>A0A2J6SM44_9HELO</name>
<proteinExistence type="predicted"/>
<reference evidence="1 2" key="1">
    <citation type="submission" date="2016-04" db="EMBL/GenBank/DDBJ databases">
        <title>A degradative enzymes factory behind the ericoid mycorrhizal symbiosis.</title>
        <authorList>
            <consortium name="DOE Joint Genome Institute"/>
            <person name="Martino E."/>
            <person name="Morin E."/>
            <person name="Grelet G."/>
            <person name="Kuo A."/>
            <person name="Kohler A."/>
            <person name="Daghino S."/>
            <person name="Barry K."/>
            <person name="Choi C."/>
            <person name="Cichocki N."/>
            <person name="Clum A."/>
            <person name="Copeland A."/>
            <person name="Hainaut M."/>
            <person name="Haridas S."/>
            <person name="Labutti K."/>
            <person name="Lindquist E."/>
            <person name="Lipzen A."/>
            <person name="Khouja H.-R."/>
            <person name="Murat C."/>
            <person name="Ohm R."/>
            <person name="Olson A."/>
            <person name="Spatafora J."/>
            <person name="Veneault-Fourrey C."/>
            <person name="Henrissat B."/>
            <person name="Grigoriev I."/>
            <person name="Martin F."/>
            <person name="Perotto S."/>
        </authorList>
    </citation>
    <scope>NUCLEOTIDE SEQUENCE [LARGE SCALE GENOMIC DNA]</scope>
    <source>
        <strain evidence="1 2">E</strain>
    </source>
</reference>
<dbReference type="GeneID" id="36585520"/>
<dbReference type="AlphaFoldDB" id="A0A2J6SM44"/>
<evidence type="ECO:0000313" key="2">
    <source>
        <dbReference type="Proteomes" id="UP000235371"/>
    </source>
</evidence>